<evidence type="ECO:0000256" key="14">
    <source>
        <dbReference type="ARBA" id="ARBA00072518"/>
    </source>
</evidence>
<dbReference type="InterPro" id="IPR048344">
    <property type="entry name" value="Zw10_middle"/>
</dbReference>
<dbReference type="GO" id="GO:0006888">
    <property type="term" value="P:endoplasmic reticulum to Golgi vesicle-mediated transport"/>
    <property type="evidence" value="ECO:0007669"/>
    <property type="project" value="TreeGrafter"/>
</dbReference>
<dbReference type="GO" id="GO:1990423">
    <property type="term" value="C:RZZ complex"/>
    <property type="evidence" value="ECO:0007669"/>
    <property type="project" value="TreeGrafter"/>
</dbReference>
<evidence type="ECO:0000256" key="6">
    <source>
        <dbReference type="ARBA" id="ARBA00022490"/>
    </source>
</evidence>
<dbReference type="GO" id="GO:0005634">
    <property type="term" value="C:nucleus"/>
    <property type="evidence" value="ECO:0007669"/>
    <property type="project" value="UniProtKB-SubCell"/>
</dbReference>
<keyword evidence="13" id="KW-0137">Centromere</keyword>
<dbReference type="InterPro" id="IPR046362">
    <property type="entry name" value="Zw10/DSL1_C_sf"/>
</dbReference>
<dbReference type="GO" id="GO:0051321">
    <property type="term" value="P:meiotic cell cycle"/>
    <property type="evidence" value="ECO:0007669"/>
    <property type="project" value="UniProtKB-KW"/>
</dbReference>
<feature type="domain" description="ZW10 C-terminal helical" evidence="18">
    <location>
        <begin position="542"/>
        <end position="686"/>
    </location>
</feature>
<proteinExistence type="inferred from homology"/>
<evidence type="ECO:0000256" key="5">
    <source>
        <dbReference type="ARBA" id="ARBA00022454"/>
    </source>
</evidence>
<evidence type="ECO:0000256" key="9">
    <source>
        <dbReference type="ARBA" id="ARBA00022838"/>
    </source>
</evidence>
<dbReference type="Gene3D" id="1.10.357.150">
    <property type="match status" value="1"/>
</dbReference>
<dbReference type="Pfam" id="PF20665">
    <property type="entry name" value="Zw10_middle"/>
    <property type="match status" value="1"/>
</dbReference>
<accession>A0A182J0R6</accession>
<dbReference type="STRING" id="41427.A0A182J0R6"/>
<evidence type="ECO:0000256" key="8">
    <source>
        <dbReference type="ARBA" id="ARBA00022776"/>
    </source>
</evidence>
<evidence type="ECO:0000256" key="7">
    <source>
        <dbReference type="ARBA" id="ARBA00022618"/>
    </source>
</evidence>
<comment type="subcellular location">
    <subcellularLocation>
        <location evidence="3">Chromosome</location>
        <location evidence="3">Centromere</location>
        <location evidence="3">Kinetochore</location>
    </subcellularLocation>
    <subcellularLocation>
        <location evidence="2">Cytoplasm</location>
    </subcellularLocation>
    <subcellularLocation>
        <location evidence="1">Nucleus</location>
    </subcellularLocation>
</comment>
<dbReference type="GO" id="GO:0005737">
    <property type="term" value="C:cytoplasm"/>
    <property type="evidence" value="ECO:0007669"/>
    <property type="project" value="UniProtKB-SubCell"/>
</dbReference>
<dbReference type="FunFam" id="1.10.357.150:FF:000003">
    <property type="entry name" value="Centromere/kinetochore protein zw10"/>
    <property type="match status" value="1"/>
</dbReference>
<keyword evidence="12" id="KW-0131">Cell cycle</keyword>
<evidence type="ECO:0000259" key="18">
    <source>
        <dbReference type="Pfam" id="PF22766"/>
    </source>
</evidence>
<dbReference type="AlphaFoldDB" id="A0A182J0R6"/>
<feature type="domain" description="Centromere/kinetochore protein zw10 middle" evidence="16">
    <location>
        <begin position="187"/>
        <end position="380"/>
    </location>
</feature>
<protein>
    <recommendedName>
        <fullName evidence="14">Centromere/kinetochore protein zw10</fullName>
    </recommendedName>
    <alternativeName>
        <fullName evidence="15">Mitotic 15 protein</fullName>
    </alternativeName>
</protein>
<dbReference type="EnsemblMetazoa" id="AATE009150-RA">
    <property type="protein sequence ID" value="AATE009150-PA.1"/>
    <property type="gene ID" value="AATE009150"/>
</dbReference>
<evidence type="ECO:0000259" key="17">
    <source>
        <dbReference type="Pfam" id="PF20666"/>
    </source>
</evidence>
<keyword evidence="11" id="KW-0469">Meiosis</keyword>
<evidence type="ECO:0000256" key="10">
    <source>
        <dbReference type="ARBA" id="ARBA00023242"/>
    </source>
</evidence>
<dbReference type="GO" id="GO:0007094">
    <property type="term" value="P:mitotic spindle assembly checkpoint signaling"/>
    <property type="evidence" value="ECO:0007669"/>
    <property type="project" value="TreeGrafter"/>
</dbReference>
<evidence type="ECO:0000313" key="19">
    <source>
        <dbReference type="EnsemblMetazoa" id="AATE009150-PA.1"/>
    </source>
</evidence>
<evidence type="ECO:0000256" key="3">
    <source>
        <dbReference type="ARBA" id="ARBA00004629"/>
    </source>
</evidence>
<keyword evidence="8" id="KW-0498">Mitosis</keyword>
<keyword evidence="9" id="KW-0995">Kinetochore</keyword>
<keyword evidence="10" id="KW-0539">Nucleus</keyword>
<evidence type="ECO:0000256" key="13">
    <source>
        <dbReference type="ARBA" id="ARBA00023328"/>
    </source>
</evidence>
<feature type="domain" description="Centromere/kinetochore protein zw10 C-terminal" evidence="17">
    <location>
        <begin position="404"/>
        <end position="520"/>
    </location>
</feature>
<evidence type="ECO:0000256" key="15">
    <source>
        <dbReference type="ARBA" id="ARBA00080245"/>
    </source>
</evidence>
<evidence type="ECO:0000256" key="11">
    <source>
        <dbReference type="ARBA" id="ARBA00023254"/>
    </source>
</evidence>
<sequence>MDNISQTLFENVSFHVPEVLSGIRKHQEEVRDVVTANYVDFVANNNKYGKLLESGKALETQIKELVASTSQLTVDKSSGAWNDLRHFQRDLEEGVRGYKIARKLLSVHDLFESVNLETNGYEKKAHILGKIKALLDEVEDPVLPDLHCFQSMILRYETEYEALINELNTEFASLVVLQQRAFQNTKSITIRIRKDEDKLYQVVATLLKTQHDFQSVSQFLLENVFAPVIVKPVSLICDEQSNDKHVLIQLSYQQSVTEELRPGYKTVLSNIMQIFYNLSNMNIVVSDEECLFKVIARQMKKDLCSMLIERCLERDIPGTIEGMKESAMVKDVCEFNTFLQTTNFVDGENDQLLEVYANSIETIHQKKLCDNVLETALDIMKRESHEMVLIEEHEYQFGTSTVRFSSCMVTRTVMELKKFLDKVLTEADAHGEAADRFVKTIATILERYMVDVPMANEKLLFKIPQQSALFRNDCMYLNYWLQKNDDKLKDHCLFATIADALKACGEDIFQHQLNNQRTQTMHALNGFKLSVNLIELGTEQQRAIRQCIRQFELLKNVWQTVLPDPVYKQSLAGLIDLFVREIIKRIQSLEDITTAIGNGLVLLIDIMKEALPNLFKDPNDVHQHVKQWTKLIQLQQILNGSLVEITELWAEGKGPLTMCFSTEEVKHLIRALFQNTKQRQACIASIV</sequence>
<dbReference type="VEuPathDB" id="VectorBase:AATE009150"/>
<dbReference type="Pfam" id="PF22766">
    <property type="entry name" value="ZW10_C2"/>
    <property type="match status" value="1"/>
</dbReference>
<keyword evidence="7" id="KW-0132">Cell division</keyword>
<keyword evidence="6" id="KW-0963">Cytoplasm</keyword>
<dbReference type="InterPro" id="IPR055148">
    <property type="entry name" value="ZW10_C_2"/>
</dbReference>
<evidence type="ECO:0000256" key="1">
    <source>
        <dbReference type="ARBA" id="ARBA00004123"/>
    </source>
</evidence>
<evidence type="ECO:0000259" key="16">
    <source>
        <dbReference type="Pfam" id="PF20665"/>
    </source>
</evidence>
<dbReference type="PANTHER" id="PTHR12205">
    <property type="entry name" value="CENTROMERE/KINETOCHORE PROTEIN ZW10"/>
    <property type="match status" value="1"/>
</dbReference>
<keyword evidence="5" id="KW-0158">Chromosome</keyword>
<evidence type="ECO:0000256" key="4">
    <source>
        <dbReference type="ARBA" id="ARBA00006245"/>
    </source>
</evidence>
<dbReference type="Pfam" id="PF20666">
    <property type="entry name" value="ZW10_C"/>
    <property type="match status" value="1"/>
</dbReference>
<comment type="similarity">
    <text evidence="4">Belongs to the ZW10 family.</text>
</comment>
<organism evidence="19">
    <name type="scientific">Anopheles atroparvus</name>
    <name type="common">European mosquito</name>
    <dbReference type="NCBI Taxonomy" id="41427"/>
    <lineage>
        <taxon>Eukaryota</taxon>
        <taxon>Metazoa</taxon>
        <taxon>Ecdysozoa</taxon>
        <taxon>Arthropoda</taxon>
        <taxon>Hexapoda</taxon>
        <taxon>Insecta</taxon>
        <taxon>Pterygota</taxon>
        <taxon>Neoptera</taxon>
        <taxon>Endopterygota</taxon>
        <taxon>Diptera</taxon>
        <taxon>Nematocera</taxon>
        <taxon>Culicoidea</taxon>
        <taxon>Culicidae</taxon>
        <taxon>Anophelinae</taxon>
        <taxon>Anopheles</taxon>
    </lineage>
</organism>
<reference evidence="19" key="1">
    <citation type="submission" date="2022-08" db="UniProtKB">
        <authorList>
            <consortium name="EnsemblMetazoa"/>
        </authorList>
    </citation>
    <scope>IDENTIFICATION</scope>
    <source>
        <strain evidence="19">EBRO</strain>
    </source>
</reference>
<evidence type="ECO:0000256" key="2">
    <source>
        <dbReference type="ARBA" id="ARBA00004496"/>
    </source>
</evidence>
<dbReference type="GO" id="GO:0051301">
    <property type="term" value="P:cell division"/>
    <property type="evidence" value="ECO:0007669"/>
    <property type="project" value="UniProtKB-KW"/>
</dbReference>
<evidence type="ECO:0000256" key="12">
    <source>
        <dbReference type="ARBA" id="ARBA00023306"/>
    </source>
</evidence>
<dbReference type="PANTHER" id="PTHR12205:SF0">
    <property type="entry name" value="CENTROMERE_KINETOCHORE PROTEIN ZW10 HOMOLOG"/>
    <property type="match status" value="1"/>
</dbReference>
<name>A0A182J0R6_ANOAO</name>
<dbReference type="InterPro" id="IPR048343">
    <property type="entry name" value="ZW10_C"/>
</dbReference>